<dbReference type="GO" id="GO:0032535">
    <property type="term" value="P:regulation of cellular component size"/>
    <property type="evidence" value="ECO:0007669"/>
    <property type="project" value="UniProtKB-ARBA"/>
</dbReference>
<gene>
    <name evidence="8" type="ORF">HHI36_008584</name>
</gene>
<dbReference type="InterPro" id="IPR036322">
    <property type="entry name" value="WD40_repeat_dom_sf"/>
</dbReference>
<feature type="repeat" description="WD" evidence="6">
    <location>
        <begin position="82"/>
        <end position="123"/>
    </location>
</feature>
<dbReference type="GO" id="GO:0031931">
    <property type="term" value="C:TORC1 complex"/>
    <property type="evidence" value="ECO:0007669"/>
    <property type="project" value="UniProtKB-UniRule"/>
</dbReference>
<dbReference type="SUPFAM" id="SSF50978">
    <property type="entry name" value="WD40 repeat-like"/>
    <property type="match status" value="1"/>
</dbReference>
<dbReference type="PANTHER" id="PTHR19842">
    <property type="entry name" value="G BETA-LIKE PROTEIN GBL"/>
    <property type="match status" value="1"/>
</dbReference>
<dbReference type="SMART" id="SM00320">
    <property type="entry name" value="WD40"/>
    <property type="match status" value="6"/>
</dbReference>
<sequence length="318" mass="36164">MTMYEDNQSDKDQIVLASGGYDHSIKIWETHTGLCQRTVQHVDSQVNALEITPDKQFVAAASYQHIYMYDLGSNNPSPVINFEGAAKNITDIGFQQDGKWMYSGGEDCKARIWDLKESQTQAPRCYYTGNPITSVCLHPNQVELFIGDQNGVVHRWDLKTDQTDQIIPEQDTMVLDIAIDPLGQYMACVNSKGRCYLWELQGSFDEPTKVKPKFKFDAHNKYALKVLFSHDSQLLATTSADQTVKIWAMRDYSLIAELKQESQRWVWDAAFSADDQYIFSASSDGLVRLWNVKNENIEREYSGHQKAVTALAFRDATC</sequence>
<dbReference type="Proteomes" id="UP001516400">
    <property type="component" value="Unassembled WGS sequence"/>
</dbReference>
<evidence type="ECO:0000256" key="3">
    <source>
        <dbReference type="ARBA" id="ARBA00022490"/>
    </source>
</evidence>
<feature type="repeat" description="WD" evidence="6">
    <location>
        <begin position="16"/>
        <end position="38"/>
    </location>
</feature>
<dbReference type="PRINTS" id="PR00320">
    <property type="entry name" value="GPROTEINBRPT"/>
</dbReference>
<comment type="function">
    <text evidence="7">Subunit of TORC1 and TORC2, which regulate cell growth and survival in response to nutrient and hormonal signals.</text>
</comment>
<evidence type="ECO:0000256" key="1">
    <source>
        <dbReference type="ARBA" id="ARBA00004496"/>
    </source>
</evidence>
<evidence type="ECO:0000256" key="4">
    <source>
        <dbReference type="ARBA" id="ARBA00022574"/>
    </source>
</evidence>
<dbReference type="EMBL" id="JABFTP020000021">
    <property type="protein sequence ID" value="KAL3269518.1"/>
    <property type="molecule type" value="Genomic_DNA"/>
</dbReference>
<keyword evidence="9" id="KW-1185">Reference proteome</keyword>
<protein>
    <recommendedName>
        <fullName evidence="7">Target of rapamycin complex subunit lst8</fullName>
        <shortName evidence="7">TORC subunit lst8</shortName>
    </recommendedName>
</protein>
<comment type="caution">
    <text evidence="8">The sequence shown here is derived from an EMBL/GenBank/DDBJ whole genome shotgun (WGS) entry which is preliminary data.</text>
</comment>
<dbReference type="PROSITE" id="PS00678">
    <property type="entry name" value="WD_REPEATS_1"/>
    <property type="match status" value="2"/>
</dbReference>
<dbReference type="GO" id="GO:0031932">
    <property type="term" value="C:TORC2 complex"/>
    <property type="evidence" value="ECO:0007669"/>
    <property type="project" value="UniProtKB-UniRule"/>
</dbReference>
<dbReference type="GO" id="GO:0038203">
    <property type="term" value="P:TORC2 signaling"/>
    <property type="evidence" value="ECO:0007669"/>
    <property type="project" value="UniProtKB-ARBA"/>
</dbReference>
<dbReference type="GO" id="GO:0005737">
    <property type="term" value="C:cytoplasm"/>
    <property type="evidence" value="ECO:0007669"/>
    <property type="project" value="UniProtKB-SubCell"/>
</dbReference>
<dbReference type="GO" id="GO:0051897">
    <property type="term" value="P:positive regulation of phosphatidylinositol 3-kinase/protein kinase B signal transduction"/>
    <property type="evidence" value="ECO:0007669"/>
    <property type="project" value="UniProtKB-ARBA"/>
</dbReference>
<comment type="subunit">
    <text evidence="7">Part of TORC1 complex. Part of the TORC2 complex.</text>
</comment>
<comment type="subcellular location">
    <subcellularLocation>
        <location evidence="1 7">Cytoplasm</location>
    </subcellularLocation>
</comment>
<reference evidence="8 9" key="1">
    <citation type="journal article" date="2021" name="BMC Biol.">
        <title>Horizontally acquired antibacterial genes associated with adaptive radiation of ladybird beetles.</title>
        <authorList>
            <person name="Li H.S."/>
            <person name="Tang X.F."/>
            <person name="Huang Y.H."/>
            <person name="Xu Z.Y."/>
            <person name="Chen M.L."/>
            <person name="Du X.Y."/>
            <person name="Qiu B.Y."/>
            <person name="Chen P.T."/>
            <person name="Zhang W."/>
            <person name="Slipinski A."/>
            <person name="Escalona H.E."/>
            <person name="Waterhouse R.M."/>
            <person name="Zwick A."/>
            <person name="Pang H."/>
        </authorList>
    </citation>
    <scope>NUCLEOTIDE SEQUENCE [LARGE SCALE GENOMIC DNA]</scope>
    <source>
        <strain evidence="8">SYSU2018</strain>
    </source>
</reference>
<dbReference type="InterPro" id="IPR037588">
    <property type="entry name" value="MLST8"/>
</dbReference>
<dbReference type="InterPro" id="IPR001680">
    <property type="entry name" value="WD40_rpt"/>
</dbReference>
<evidence type="ECO:0000256" key="6">
    <source>
        <dbReference type="PROSITE-ProRule" id="PRU00221"/>
    </source>
</evidence>
<evidence type="ECO:0000256" key="7">
    <source>
        <dbReference type="RuleBase" id="RU369068"/>
    </source>
</evidence>
<name>A0ABD2MT19_9CUCU</name>
<dbReference type="PROSITE" id="PS50082">
    <property type="entry name" value="WD_REPEATS_2"/>
    <property type="match status" value="4"/>
</dbReference>
<keyword evidence="5 7" id="KW-0677">Repeat</keyword>
<evidence type="ECO:0000313" key="8">
    <source>
        <dbReference type="EMBL" id="KAL3269518.1"/>
    </source>
</evidence>
<proteinExistence type="inferred from homology"/>
<comment type="similarity">
    <text evidence="2 7">Belongs to the WD repeat LST8 family.</text>
</comment>
<feature type="repeat" description="WD" evidence="6">
    <location>
        <begin position="266"/>
        <end position="300"/>
    </location>
</feature>
<dbReference type="PANTHER" id="PTHR19842:SF0">
    <property type="entry name" value="TARGET OF RAPAMYCIN COMPLEX SUBUNIT LST8"/>
    <property type="match status" value="1"/>
</dbReference>
<dbReference type="Pfam" id="PF00400">
    <property type="entry name" value="WD40"/>
    <property type="match status" value="5"/>
</dbReference>
<keyword evidence="4 6" id="KW-0853">WD repeat</keyword>
<dbReference type="InterPro" id="IPR020472">
    <property type="entry name" value="WD40_PAC1"/>
</dbReference>
<keyword evidence="3 7" id="KW-0963">Cytoplasm</keyword>
<dbReference type="FunFam" id="2.130.10.10:FF:000505">
    <property type="entry name" value="Blast:Protein LST8 homolog"/>
    <property type="match status" value="1"/>
</dbReference>
<evidence type="ECO:0000313" key="9">
    <source>
        <dbReference type="Proteomes" id="UP001516400"/>
    </source>
</evidence>
<accession>A0ABD2MT19</accession>
<dbReference type="InterPro" id="IPR015943">
    <property type="entry name" value="WD40/YVTN_repeat-like_dom_sf"/>
</dbReference>
<dbReference type="Gene3D" id="2.130.10.10">
    <property type="entry name" value="YVTN repeat-like/Quinoprotein amine dehydrogenase"/>
    <property type="match status" value="1"/>
</dbReference>
<dbReference type="AlphaFoldDB" id="A0ABD2MT19"/>
<dbReference type="PROSITE" id="PS50294">
    <property type="entry name" value="WD_REPEATS_REGION"/>
    <property type="match status" value="3"/>
</dbReference>
<evidence type="ECO:0000256" key="2">
    <source>
        <dbReference type="ARBA" id="ARBA00009890"/>
    </source>
</evidence>
<evidence type="ECO:0000256" key="5">
    <source>
        <dbReference type="ARBA" id="ARBA00022737"/>
    </source>
</evidence>
<dbReference type="InterPro" id="IPR019775">
    <property type="entry name" value="WD40_repeat_CS"/>
</dbReference>
<organism evidence="8 9">
    <name type="scientific">Cryptolaemus montrouzieri</name>
    <dbReference type="NCBI Taxonomy" id="559131"/>
    <lineage>
        <taxon>Eukaryota</taxon>
        <taxon>Metazoa</taxon>
        <taxon>Ecdysozoa</taxon>
        <taxon>Arthropoda</taxon>
        <taxon>Hexapoda</taxon>
        <taxon>Insecta</taxon>
        <taxon>Pterygota</taxon>
        <taxon>Neoptera</taxon>
        <taxon>Endopterygota</taxon>
        <taxon>Coleoptera</taxon>
        <taxon>Polyphaga</taxon>
        <taxon>Cucujiformia</taxon>
        <taxon>Coccinelloidea</taxon>
        <taxon>Coccinellidae</taxon>
        <taxon>Scymninae</taxon>
        <taxon>Scymnini</taxon>
        <taxon>Cryptolaemus</taxon>
    </lineage>
</organism>
<feature type="repeat" description="WD" evidence="6">
    <location>
        <begin position="216"/>
        <end position="257"/>
    </location>
</feature>